<organism evidence="2 3">
    <name type="scientific">Dokdonella fugitiva</name>
    <dbReference type="NCBI Taxonomy" id="328517"/>
    <lineage>
        <taxon>Bacteria</taxon>
        <taxon>Pseudomonadati</taxon>
        <taxon>Pseudomonadota</taxon>
        <taxon>Gammaproteobacteria</taxon>
        <taxon>Lysobacterales</taxon>
        <taxon>Rhodanobacteraceae</taxon>
        <taxon>Dokdonella</taxon>
    </lineage>
</organism>
<feature type="signal peptide" evidence="1">
    <location>
        <begin position="1"/>
        <end position="28"/>
    </location>
</feature>
<comment type="caution">
    <text evidence="2">The sequence shown here is derived from an EMBL/GenBank/DDBJ whole genome shotgun (WGS) entry which is preliminary data.</text>
</comment>
<dbReference type="AlphaFoldDB" id="A0A839EVS8"/>
<evidence type="ECO:0000313" key="2">
    <source>
        <dbReference type="EMBL" id="MBA8888687.1"/>
    </source>
</evidence>
<dbReference type="PANTHER" id="PTHR47197">
    <property type="entry name" value="PROTEIN NIRF"/>
    <property type="match status" value="1"/>
</dbReference>
<dbReference type="Proteomes" id="UP000550401">
    <property type="component" value="Unassembled WGS sequence"/>
</dbReference>
<evidence type="ECO:0000256" key="1">
    <source>
        <dbReference type="SAM" id="SignalP"/>
    </source>
</evidence>
<dbReference type="Gene3D" id="2.130.10.10">
    <property type="entry name" value="YVTN repeat-like/Quinoprotein amine dehydrogenase"/>
    <property type="match status" value="2"/>
</dbReference>
<reference evidence="2 3" key="1">
    <citation type="submission" date="2020-07" db="EMBL/GenBank/DDBJ databases">
        <title>Genomic Encyclopedia of Type Strains, Phase IV (KMG-V): Genome sequencing to study the core and pangenomes of soil and plant-associated prokaryotes.</title>
        <authorList>
            <person name="Whitman W."/>
        </authorList>
    </citation>
    <scope>NUCLEOTIDE SEQUENCE [LARGE SCALE GENOMIC DNA]</scope>
    <source>
        <strain evidence="2 3">RH2WT43</strain>
    </source>
</reference>
<keyword evidence="1" id="KW-0732">Signal</keyword>
<name>A0A839EVS8_9GAMM</name>
<dbReference type="NCBIfam" id="TIGR02276">
    <property type="entry name" value="beta_rpt_yvtn"/>
    <property type="match status" value="1"/>
</dbReference>
<keyword evidence="3" id="KW-1185">Reference proteome</keyword>
<dbReference type="SUPFAM" id="SSF51004">
    <property type="entry name" value="C-terminal (heme d1) domain of cytochrome cd1-nitrite reductase"/>
    <property type="match status" value="1"/>
</dbReference>
<dbReference type="EMBL" id="JACGXL010000004">
    <property type="protein sequence ID" value="MBA8888687.1"/>
    <property type="molecule type" value="Genomic_DNA"/>
</dbReference>
<dbReference type="InterPro" id="IPR015943">
    <property type="entry name" value="WD40/YVTN_repeat-like_dom_sf"/>
</dbReference>
<dbReference type="InterPro" id="IPR051200">
    <property type="entry name" value="Host-pathogen_enzymatic-act"/>
</dbReference>
<dbReference type="PANTHER" id="PTHR47197:SF3">
    <property type="entry name" value="DIHYDRO-HEME D1 DEHYDROGENASE"/>
    <property type="match status" value="1"/>
</dbReference>
<feature type="chain" id="PRO_5032610818" evidence="1">
    <location>
        <begin position="29"/>
        <end position="364"/>
    </location>
</feature>
<proteinExistence type="predicted"/>
<gene>
    <name evidence="2" type="ORF">FHW12_002920</name>
</gene>
<dbReference type="InterPro" id="IPR011048">
    <property type="entry name" value="Haem_d1_sf"/>
</dbReference>
<dbReference type="RefSeq" id="WP_182531720.1">
    <property type="nucleotide sequence ID" value="NZ_JACGXL010000004.1"/>
</dbReference>
<protein>
    <submittedName>
        <fullName evidence="2">YVTN family beta-propeller protein</fullName>
    </submittedName>
</protein>
<accession>A0A839EVS8</accession>
<sequence length="364" mass="37206">MRNPTKALPKARALSFGLLAITSLPLAAAGPYAYVASNFDATASIVDLADTAATPMQLSVTTPRNPGFYGSALSGKDGMLYLSADFDEAVYQFNTTTRAFVRRIAVGDNPRGIAVDAGGRHVYVANFASTTLSVIDTTTQAVTDVGLPNYSGGFAKPLGVALNLAGTRAYVTDTSPGHRLCKVNTVALPDTTNDCVEVGENDSALPTAVAVSPDGARVYVVIHGSGSAVAVVDAVTMQVLRTIPLGFSSPNGIAISASGKRAYVGTTSGVISVLDLTRVSDAGQNPLIDTIDDPAVASVQGVSISPDGTRLLAVDSGNNVLHVVNIVGDADTIVASVPVNQGPYALGSFTAPDAIFVAGFEKTG</sequence>
<evidence type="ECO:0000313" key="3">
    <source>
        <dbReference type="Proteomes" id="UP000550401"/>
    </source>
</evidence>
<dbReference type="InterPro" id="IPR011964">
    <property type="entry name" value="YVTN_b-propeller_repeat"/>
</dbReference>